<proteinExistence type="predicted"/>
<evidence type="ECO:0000313" key="2">
    <source>
        <dbReference type="Proteomes" id="UP000295560"/>
    </source>
</evidence>
<protein>
    <submittedName>
        <fullName evidence="1">Metal-sulfur cluster biosynthetic enzyme</fullName>
    </submittedName>
</protein>
<comment type="caution">
    <text evidence="1">The sequence shown here is derived from an EMBL/GenBank/DDBJ whole genome shotgun (WGS) entry which is preliminary data.</text>
</comment>
<keyword evidence="2" id="KW-1185">Reference proteome</keyword>
<dbReference type="OrthoDB" id="153551at2"/>
<dbReference type="SUPFAM" id="SSF117916">
    <property type="entry name" value="Fe-S cluster assembly (FSCA) domain-like"/>
    <property type="match status" value="1"/>
</dbReference>
<gene>
    <name evidence="1" type="ORF">EV378_5091</name>
</gene>
<accession>A0A4R1HJN6</accession>
<dbReference type="Proteomes" id="UP000295560">
    <property type="component" value="Unassembled WGS sequence"/>
</dbReference>
<organism evidence="1 2">
    <name type="scientific">Pseudonocardia endophytica</name>
    <dbReference type="NCBI Taxonomy" id="401976"/>
    <lineage>
        <taxon>Bacteria</taxon>
        <taxon>Bacillati</taxon>
        <taxon>Actinomycetota</taxon>
        <taxon>Actinomycetes</taxon>
        <taxon>Pseudonocardiales</taxon>
        <taxon>Pseudonocardiaceae</taxon>
        <taxon>Pseudonocardia</taxon>
    </lineage>
</organism>
<dbReference type="EMBL" id="SMFZ01000002">
    <property type="protein sequence ID" value="TCK21113.1"/>
    <property type="molecule type" value="Genomic_DNA"/>
</dbReference>
<dbReference type="Gene3D" id="3.30.300.130">
    <property type="entry name" value="Fe-S cluster assembly (FSCA)"/>
    <property type="match status" value="1"/>
</dbReference>
<dbReference type="RefSeq" id="WP_132429904.1">
    <property type="nucleotide sequence ID" value="NZ_SMFZ01000002.1"/>
</dbReference>
<sequence>MTAGPALDADRGTVDRQAVWSALGTVLDPELDEPITDLDFVETCTVTPEPDPDSDTGGDAGGVAGGVAVTVGLRLPTFFCAPNFSFLMVADAYDAVMAIPGVNRASVTLADHSASEEINGGVAAHAGFVKSFEGSVNGEAAAELDELRRTFLSKAAMAGQDRVAQPLVDAGAGPDELAAMTLGELAGTDADTAELGRMRTRREAIGLPAGDDAPLLLHPDGSRVTTEQVPLHLRRARLQRVGIETNGEYCKSLLKIRYAPEAANH</sequence>
<dbReference type="AlphaFoldDB" id="A0A4R1HJN6"/>
<reference evidence="1 2" key="1">
    <citation type="submission" date="2019-03" db="EMBL/GenBank/DDBJ databases">
        <title>Sequencing the genomes of 1000 actinobacteria strains.</title>
        <authorList>
            <person name="Klenk H.-P."/>
        </authorList>
    </citation>
    <scope>NUCLEOTIDE SEQUENCE [LARGE SCALE GENOMIC DNA]</scope>
    <source>
        <strain evidence="1 2">DSM 44969</strain>
    </source>
</reference>
<dbReference type="InterPro" id="IPR034904">
    <property type="entry name" value="FSCA_dom_sf"/>
</dbReference>
<name>A0A4R1HJN6_PSEEN</name>
<evidence type="ECO:0000313" key="1">
    <source>
        <dbReference type="EMBL" id="TCK21113.1"/>
    </source>
</evidence>